<sequence>MPPTCWVAPPSLTPRTSPTRRRRPPTTPRRTCPATDASAPSTSMSMTSPPPSRRRGKGQATILAMAALLFLVAMTLASFNVSQLGYGKIKTMNAADGAAYAAASTLARDMNFMAYTNRAMVANHVAVGQMVSLVSLSKELGMLTEELATGSKVLGVLTSWLGVGEVLITLGNALKQVKTTVLDKVPNFVKPVVQAEDLIVRALQGSQVAMRAITILDAEENVRKTVRANDPAMRWDQTTAAGALSTAASLNAFIGYSSIQGNTASLDRFRQVTMESRDKFTTDRRWLLGGLSRGGTELRDNNRTWTGLDGAMLDLFLFKLPIAWGGAQAGPDKAWRPGSYGGIKRQVADPAYATREKLPGYNGLRSYFDIGDRKRDDSKSQSGAIVVIVTKPVDAPDVKTQSSGRALDLNAPDNPYRLPWSNSSVMSIAASQVYFKRPVRSQEGTGPGVAPLLSLNYPNGEYASLFSPYWQARLTDVPTGVNAAVQAMY</sequence>
<name>A0A502DX47_9BURK</name>
<gene>
    <name evidence="4" type="ORF">EAH82_09355</name>
</gene>
<dbReference type="Proteomes" id="UP000319212">
    <property type="component" value="Unassembled WGS sequence"/>
</dbReference>
<dbReference type="AlphaFoldDB" id="A0A502DX47"/>
<keyword evidence="2" id="KW-1133">Transmembrane helix</keyword>
<organism evidence="4 5">
    <name type="scientific">Variovorax guangxiensis</name>
    <dbReference type="NCBI Taxonomy" id="1775474"/>
    <lineage>
        <taxon>Bacteria</taxon>
        <taxon>Pseudomonadati</taxon>
        <taxon>Pseudomonadota</taxon>
        <taxon>Betaproteobacteria</taxon>
        <taxon>Burkholderiales</taxon>
        <taxon>Comamonadaceae</taxon>
        <taxon>Variovorax</taxon>
    </lineage>
</organism>
<comment type="caution">
    <text evidence="4">The sequence shown here is derived from an EMBL/GenBank/DDBJ whole genome shotgun (WGS) entry which is preliminary data.</text>
</comment>
<evidence type="ECO:0000313" key="4">
    <source>
        <dbReference type="EMBL" id="TPG28972.1"/>
    </source>
</evidence>
<feature type="transmembrane region" description="Helical" evidence="2">
    <location>
        <begin position="60"/>
        <end position="79"/>
    </location>
</feature>
<reference evidence="4 5" key="1">
    <citation type="journal article" date="2019" name="Environ. Microbiol.">
        <title>Species interactions and distinct microbial communities in high Arctic permafrost affected cryosols are associated with the CH4 and CO2 gas fluxes.</title>
        <authorList>
            <person name="Altshuler I."/>
            <person name="Hamel J."/>
            <person name="Turney S."/>
            <person name="Magnuson E."/>
            <person name="Levesque R."/>
            <person name="Greer C."/>
            <person name="Whyte L.G."/>
        </authorList>
    </citation>
    <scope>NUCLEOTIDE SEQUENCE [LARGE SCALE GENOMIC DNA]</scope>
    <source>
        <strain evidence="4 5">S06.C</strain>
    </source>
</reference>
<dbReference type="Pfam" id="PF13400">
    <property type="entry name" value="Tad"/>
    <property type="match status" value="1"/>
</dbReference>
<evidence type="ECO:0000256" key="2">
    <source>
        <dbReference type="SAM" id="Phobius"/>
    </source>
</evidence>
<dbReference type="EMBL" id="RCZI01000002">
    <property type="protein sequence ID" value="TPG28972.1"/>
    <property type="molecule type" value="Genomic_DNA"/>
</dbReference>
<dbReference type="InterPro" id="IPR028087">
    <property type="entry name" value="Tad_N"/>
</dbReference>
<keyword evidence="2" id="KW-0812">Transmembrane</keyword>
<proteinExistence type="predicted"/>
<feature type="region of interest" description="Disordered" evidence="1">
    <location>
        <begin position="1"/>
        <end position="58"/>
    </location>
</feature>
<evidence type="ECO:0000256" key="1">
    <source>
        <dbReference type="SAM" id="MobiDB-lite"/>
    </source>
</evidence>
<dbReference type="OrthoDB" id="5493674at2"/>
<evidence type="ECO:0000259" key="3">
    <source>
        <dbReference type="Pfam" id="PF13400"/>
    </source>
</evidence>
<keyword evidence="2" id="KW-0472">Membrane</keyword>
<protein>
    <recommendedName>
        <fullName evidence="3">Putative Flp pilus-assembly TadG-like N-terminal domain-containing protein</fullName>
    </recommendedName>
</protein>
<feature type="compositionally biased region" description="Low complexity" evidence="1">
    <location>
        <begin position="28"/>
        <end position="47"/>
    </location>
</feature>
<accession>A0A502DX47</accession>
<feature type="domain" description="Putative Flp pilus-assembly TadG-like N-terminal" evidence="3">
    <location>
        <begin position="58"/>
        <end position="104"/>
    </location>
</feature>
<evidence type="ECO:0000313" key="5">
    <source>
        <dbReference type="Proteomes" id="UP000319212"/>
    </source>
</evidence>